<evidence type="ECO:0000256" key="1">
    <source>
        <dbReference type="ARBA" id="ARBA00022835"/>
    </source>
</evidence>
<dbReference type="OrthoDB" id="6768at2157"/>
<dbReference type="PANTHER" id="PTHR12686:SF8">
    <property type="entry name" value="EXOSOME COMPLEX COMPONENT CSL4"/>
    <property type="match status" value="1"/>
</dbReference>
<keyword evidence="1 2" id="KW-0271">Exosome</keyword>
<dbReference type="SUPFAM" id="SSF50249">
    <property type="entry name" value="Nucleic acid-binding proteins"/>
    <property type="match status" value="1"/>
</dbReference>
<comment type="function">
    <text evidence="2">Non-catalytic component of the exosome, which is a complex involved in RNA degradation. Increases the RNA binding and the efficiency of RNA degradation. Helpful for the interaction of the exosome with A-poor RNAs.</text>
</comment>
<evidence type="ECO:0000313" key="5">
    <source>
        <dbReference type="Proteomes" id="UP000681041"/>
    </source>
</evidence>
<feature type="binding site" evidence="2">
    <location>
        <position position="172"/>
    </location>
    <ligand>
        <name>Zn(2+)</name>
        <dbReference type="ChEBI" id="CHEBI:29105"/>
    </ligand>
</feature>
<dbReference type="GeneID" id="64820259"/>
<dbReference type="EMBL" id="CP058560">
    <property type="protein sequence ID" value="QUH23304.1"/>
    <property type="molecule type" value="Genomic_DNA"/>
</dbReference>
<dbReference type="Proteomes" id="UP000681041">
    <property type="component" value="Chromosome"/>
</dbReference>
<keyword evidence="5" id="KW-1185">Reference proteome</keyword>
<feature type="binding site" evidence="2">
    <location>
        <position position="155"/>
    </location>
    <ligand>
        <name>Zn(2+)</name>
        <dbReference type="ChEBI" id="CHEBI:29105"/>
    </ligand>
</feature>
<dbReference type="InterPro" id="IPR030850">
    <property type="entry name" value="Exosome_Csl4_arc"/>
</dbReference>
<evidence type="ECO:0000259" key="3">
    <source>
        <dbReference type="Pfam" id="PF14382"/>
    </source>
</evidence>
<organism evidence="4 5">
    <name type="scientific">Methanobacterium alkalithermotolerans</name>
    <dbReference type="NCBI Taxonomy" id="2731220"/>
    <lineage>
        <taxon>Archaea</taxon>
        <taxon>Methanobacteriati</taxon>
        <taxon>Methanobacteriota</taxon>
        <taxon>Methanomada group</taxon>
        <taxon>Methanobacteria</taxon>
        <taxon>Methanobacteriales</taxon>
        <taxon>Methanobacteriaceae</taxon>
        <taxon>Methanobacterium</taxon>
    </lineage>
</organism>
<name>A0A8T8K4B1_9EURY</name>
<proteinExistence type="inferred from homology"/>
<dbReference type="Gene3D" id="2.40.50.140">
    <property type="entry name" value="Nucleic acid-binding proteins"/>
    <property type="match status" value="1"/>
</dbReference>
<comment type="subunit">
    <text evidence="2">Component of the archaeal exosome complex. Forms a trimer of Rrp4 and/or Csl4 subunits. The trimer associates with an hexameric ring-like arrangement composed of 3 Rrp41-Rrp42 heterodimers. Interacts with DnaG.</text>
</comment>
<sequence>MKAKSGDFVLPGDILGVSEQFIPAEWTYDDEGEIKSLVVGVVSRDDKNKRISVVPQTDSPAELKNDTHIMGQIMEVRGQRALVKIDSIKGNRRKLPVSFVGGIHVSQAKKGYLSKLTDAFHIGDIIEAKITKMVGLDSIDLKTSQNELGVIKAMCTRCRHFMKQTGKNDVTCPHCDNREKRKLSSNYQV</sequence>
<feature type="binding site" evidence="2">
    <location>
        <position position="158"/>
    </location>
    <ligand>
        <name>Zn(2+)</name>
        <dbReference type="ChEBI" id="CHEBI:29105"/>
    </ligand>
</feature>
<evidence type="ECO:0000313" key="4">
    <source>
        <dbReference type="EMBL" id="QUH23304.1"/>
    </source>
</evidence>
<dbReference type="InterPro" id="IPR039771">
    <property type="entry name" value="Csl4"/>
</dbReference>
<reference evidence="4" key="1">
    <citation type="submission" date="2020-07" db="EMBL/GenBank/DDBJ databases">
        <title>Methanobacterium. sp. MethCan genome.</title>
        <authorList>
            <person name="Postec A."/>
            <person name="Quemeneur M."/>
        </authorList>
    </citation>
    <scope>NUCLEOTIDE SEQUENCE</scope>
    <source>
        <strain evidence="4">MethCAN</strain>
    </source>
</reference>
<dbReference type="PANTHER" id="PTHR12686">
    <property type="entry name" value="3'-5' EXORIBONUCLEASE CSL4-RELATED"/>
    <property type="match status" value="1"/>
</dbReference>
<dbReference type="SUPFAM" id="SSF110324">
    <property type="entry name" value="Ribosomal L27 protein-like"/>
    <property type="match status" value="1"/>
</dbReference>
<dbReference type="KEGG" id="meme:HYG87_05800"/>
<dbReference type="Gene3D" id="2.40.50.100">
    <property type="match status" value="1"/>
</dbReference>
<dbReference type="HAMAP" id="MF_00975">
    <property type="entry name" value="Exosome_Csl4"/>
    <property type="match status" value="1"/>
</dbReference>
<accession>A0A8T8K4B1</accession>
<dbReference type="RefSeq" id="WP_211532261.1">
    <property type="nucleotide sequence ID" value="NZ_CP058560.1"/>
</dbReference>
<evidence type="ECO:0000256" key="2">
    <source>
        <dbReference type="HAMAP-Rule" id="MF_00975"/>
    </source>
</evidence>
<comment type="similarity">
    <text evidence="2">Belongs to the CSL4 family.</text>
</comment>
<dbReference type="GO" id="GO:0000178">
    <property type="term" value="C:exosome (RNase complex)"/>
    <property type="evidence" value="ECO:0007669"/>
    <property type="project" value="UniProtKB-KW"/>
</dbReference>
<keyword evidence="2" id="KW-0963">Cytoplasm</keyword>
<dbReference type="Gene3D" id="2.20.70.10">
    <property type="match status" value="1"/>
</dbReference>
<dbReference type="AlphaFoldDB" id="A0A8T8K4B1"/>
<keyword evidence="2" id="KW-0479">Metal-binding</keyword>
<dbReference type="Pfam" id="PF14382">
    <property type="entry name" value="ECR1_N"/>
    <property type="match status" value="1"/>
</dbReference>
<dbReference type="GO" id="GO:0006396">
    <property type="term" value="P:RNA processing"/>
    <property type="evidence" value="ECO:0007669"/>
    <property type="project" value="InterPro"/>
</dbReference>
<dbReference type="GO" id="GO:0006401">
    <property type="term" value="P:RNA catabolic process"/>
    <property type="evidence" value="ECO:0007669"/>
    <property type="project" value="UniProtKB-UniRule"/>
</dbReference>
<dbReference type="NCBIfam" id="NF034126">
    <property type="entry name" value="PRK09521.1"/>
    <property type="match status" value="1"/>
</dbReference>
<dbReference type="InterPro" id="IPR012340">
    <property type="entry name" value="NA-bd_OB-fold"/>
</dbReference>
<dbReference type="GO" id="GO:0005737">
    <property type="term" value="C:cytoplasm"/>
    <property type="evidence" value="ECO:0007669"/>
    <property type="project" value="UniProtKB-SubCell"/>
</dbReference>
<feature type="binding site" evidence="2">
    <location>
        <position position="175"/>
    </location>
    <ligand>
        <name>Zn(2+)</name>
        <dbReference type="ChEBI" id="CHEBI:29105"/>
    </ligand>
</feature>
<protein>
    <recommendedName>
        <fullName evidence="2">Exosome complex component Csl4</fullName>
    </recommendedName>
</protein>
<feature type="domain" description="Exosome complex component N-terminal" evidence="3">
    <location>
        <begin position="8"/>
        <end position="45"/>
    </location>
</feature>
<gene>
    <name evidence="2" type="primary">csl4</name>
    <name evidence="4" type="ORF">HYG87_05800</name>
</gene>
<keyword evidence="2" id="KW-0862">Zinc</keyword>
<dbReference type="GO" id="GO:0008270">
    <property type="term" value="F:zinc ion binding"/>
    <property type="evidence" value="ECO:0007669"/>
    <property type="project" value="UniProtKB-UniRule"/>
</dbReference>
<comment type="subcellular location">
    <subcellularLocation>
        <location evidence="2">Cytoplasm</location>
    </subcellularLocation>
</comment>
<dbReference type="InterPro" id="IPR025721">
    <property type="entry name" value="Exosome_cplx_N_dom"/>
</dbReference>